<comment type="function">
    <text evidence="3">Catalyzes the conversion of S-adenosyl-L-methionine (SAM) to carboxy-S-adenosyl-L-methionine (Cx-SAM).</text>
</comment>
<dbReference type="Proteomes" id="UP000252669">
    <property type="component" value="Unassembled WGS sequence"/>
</dbReference>
<accession>A0A366MWQ4</accession>
<dbReference type="Gene3D" id="3.40.50.150">
    <property type="entry name" value="Vaccinia Virus protein VP39"/>
    <property type="match status" value="1"/>
</dbReference>
<dbReference type="GO" id="GO:1904047">
    <property type="term" value="F:S-adenosyl-L-methionine binding"/>
    <property type="evidence" value="ECO:0007669"/>
    <property type="project" value="UniProtKB-UniRule"/>
</dbReference>
<name>A0A366MWQ4_9BACT</name>
<dbReference type="CDD" id="cd02440">
    <property type="entry name" value="AdoMet_MTases"/>
    <property type="match status" value="1"/>
</dbReference>
<dbReference type="GO" id="GO:0016743">
    <property type="term" value="F:carboxyl- or carbamoyltransferase activity"/>
    <property type="evidence" value="ECO:0007669"/>
    <property type="project" value="UniProtKB-UniRule"/>
</dbReference>
<protein>
    <recommendedName>
        <fullName evidence="3">Carboxy-S-adenosyl-L-methionine synthase</fullName>
        <shortName evidence="3">Cx-SAM synthase</shortName>
        <ecNumber evidence="3">2.1.3.-</ecNumber>
    </recommendedName>
</protein>
<dbReference type="SUPFAM" id="SSF53335">
    <property type="entry name" value="S-adenosyl-L-methionine-dependent methyltransferases"/>
    <property type="match status" value="1"/>
</dbReference>
<gene>
    <name evidence="3 6" type="primary">cmoA</name>
    <name evidence="6" type="ORF">CRU91_02590</name>
</gene>
<comment type="caution">
    <text evidence="6">The sequence shown here is derived from an EMBL/GenBank/DDBJ whole genome shotgun (WGS) entry which is preliminary data.</text>
</comment>
<dbReference type="AlphaFoldDB" id="A0A366MWQ4"/>
<dbReference type="InterPro" id="IPR041698">
    <property type="entry name" value="Methyltransf_25"/>
</dbReference>
<feature type="binding site" evidence="3 4">
    <location>
        <begin position="110"/>
        <end position="111"/>
    </location>
    <ligand>
        <name>S-adenosyl-L-methionine</name>
        <dbReference type="ChEBI" id="CHEBI:59789"/>
    </ligand>
</feature>
<dbReference type="NCBIfam" id="TIGR00740">
    <property type="entry name" value="carboxy-S-adenosyl-L-methionine synthase CmoA"/>
    <property type="match status" value="1"/>
</dbReference>
<feature type="binding site" evidence="3 4">
    <location>
        <begin position="60"/>
        <end position="62"/>
    </location>
    <ligand>
        <name>S-adenosyl-L-methionine</name>
        <dbReference type="ChEBI" id="CHEBI:59789"/>
    </ligand>
</feature>
<feature type="binding site" evidence="3">
    <location>
        <position position="192"/>
    </location>
    <ligand>
        <name>S-adenosyl-L-methionine</name>
        <dbReference type="ChEBI" id="CHEBI:59789"/>
    </ligand>
</feature>
<keyword evidence="2 3" id="KW-0949">S-adenosyl-L-methionine</keyword>
<dbReference type="PIRSF" id="PIRSF006325">
    <property type="entry name" value="MeTrfase_bac"/>
    <property type="match status" value="1"/>
</dbReference>
<evidence type="ECO:0000313" key="6">
    <source>
        <dbReference type="EMBL" id="RBQ29832.1"/>
    </source>
</evidence>
<dbReference type="GO" id="GO:0002098">
    <property type="term" value="P:tRNA wobble uridine modification"/>
    <property type="evidence" value="ECO:0007669"/>
    <property type="project" value="InterPro"/>
</dbReference>
<feature type="binding site" evidence="3 4">
    <location>
        <position position="125"/>
    </location>
    <ligand>
        <name>S-adenosyl-L-methionine</name>
        <dbReference type="ChEBI" id="CHEBI:59789"/>
    </ligand>
</feature>
<feature type="binding site" evidence="3 4">
    <location>
        <position position="35"/>
    </location>
    <ligand>
        <name>S-adenosyl-L-methionine</name>
        <dbReference type="ChEBI" id="CHEBI:59789"/>
    </ligand>
</feature>
<dbReference type="RefSeq" id="WP_113893107.1">
    <property type="nucleotide sequence ID" value="NZ_JANJGA010000004.1"/>
</dbReference>
<feature type="domain" description="Methyltransferase" evidence="5">
    <location>
        <begin position="56"/>
        <end position="151"/>
    </location>
</feature>
<proteinExistence type="inferred from homology"/>
<dbReference type="PANTHER" id="PTHR43861">
    <property type="entry name" value="TRANS-ACONITATE 2-METHYLTRANSFERASE-RELATED"/>
    <property type="match status" value="1"/>
</dbReference>
<evidence type="ECO:0000313" key="7">
    <source>
        <dbReference type="Proteomes" id="UP000252669"/>
    </source>
</evidence>
<dbReference type="EC" id="2.1.3.-" evidence="3"/>
<organism evidence="6 7">
    <name type="scientific">Aliarcobacter vitoriensis</name>
    <dbReference type="NCBI Taxonomy" id="2011099"/>
    <lineage>
        <taxon>Bacteria</taxon>
        <taxon>Pseudomonadati</taxon>
        <taxon>Campylobacterota</taxon>
        <taxon>Epsilonproteobacteria</taxon>
        <taxon>Campylobacterales</taxon>
        <taxon>Arcobacteraceae</taxon>
        <taxon>Aliarcobacter</taxon>
    </lineage>
</organism>
<dbReference type="OrthoDB" id="5386938at2"/>
<dbReference type="PANTHER" id="PTHR43861:SF2">
    <property type="entry name" value="CARBOXY-S-ADENOSYL-L-METHIONINE SYNTHASE"/>
    <property type="match status" value="1"/>
</dbReference>
<comment type="similarity">
    <text evidence="3">Belongs to the class I-like SAM-binding methyltransferase superfamily. Cx-SAM synthase family.</text>
</comment>
<evidence type="ECO:0000259" key="5">
    <source>
        <dbReference type="Pfam" id="PF13649"/>
    </source>
</evidence>
<evidence type="ECO:0000256" key="3">
    <source>
        <dbReference type="HAMAP-Rule" id="MF_01589"/>
    </source>
</evidence>
<dbReference type="Pfam" id="PF13649">
    <property type="entry name" value="Methyltransf_25"/>
    <property type="match status" value="1"/>
</dbReference>
<keyword evidence="7" id="KW-1185">Reference proteome</keyword>
<dbReference type="HAMAP" id="MF_01589">
    <property type="entry name" value="Cx_SAM_synthase"/>
    <property type="match status" value="1"/>
</dbReference>
<dbReference type="EMBL" id="PDKB01000003">
    <property type="protein sequence ID" value="RBQ29832.1"/>
    <property type="molecule type" value="Genomic_DNA"/>
</dbReference>
<dbReference type="InterPro" id="IPR005271">
    <property type="entry name" value="CmoA"/>
</dbReference>
<feature type="binding site" evidence="3 4">
    <location>
        <begin position="84"/>
        <end position="85"/>
    </location>
    <ligand>
        <name>S-adenosyl-L-methionine</name>
        <dbReference type="ChEBI" id="CHEBI:59789"/>
    </ligand>
</feature>
<evidence type="ECO:0000256" key="4">
    <source>
        <dbReference type="PIRSR" id="PIRSR006325-1"/>
    </source>
</evidence>
<evidence type="ECO:0000256" key="2">
    <source>
        <dbReference type="ARBA" id="ARBA00022691"/>
    </source>
</evidence>
<evidence type="ECO:0000256" key="1">
    <source>
        <dbReference type="ARBA" id="ARBA00022679"/>
    </source>
</evidence>
<keyword evidence="1 3" id="KW-0808">Transferase</keyword>
<reference evidence="6 7" key="1">
    <citation type="submission" date="2017-10" db="EMBL/GenBank/DDBJ databases">
        <title>Genomics of the genus Arcobacter.</title>
        <authorList>
            <person name="Perez-Cataluna A."/>
            <person name="Figueras M.J."/>
        </authorList>
    </citation>
    <scope>NUCLEOTIDE SEQUENCE [LARGE SCALE GENOMIC DNA]</scope>
    <source>
        <strain evidence="6 7">CECT 9230</strain>
    </source>
</reference>
<sequence length="235" mass="27118">MIDKVFNKTISKQFEFDEEVASVFDDMLDRSVPFYKQMQKLSISFANNFLEDGSNVYDLGCSTASTLIELSKSSKYNLNLVGIDNSNAMLERASKKAKAFGVEIKLLNADIFDVDLKDAKVVFSNYTLQFIRPLNREKLVKKIYDSLEDGGVFIFSEKLVSKNSFLNKQFIDEYYSFKKTQGYSEFEISQKREALENVLIPYTEDENKKMIEDAGFKHCETVFKWVNFALFIAIK</sequence>
<dbReference type="InterPro" id="IPR029063">
    <property type="entry name" value="SAM-dependent_MTases_sf"/>
</dbReference>
<comment type="catalytic activity">
    <reaction evidence="3">
        <text>prephenate + S-adenosyl-L-methionine = carboxy-S-adenosyl-L-methionine + 3-phenylpyruvate + H2O</text>
        <dbReference type="Rhea" id="RHEA:51692"/>
        <dbReference type="ChEBI" id="CHEBI:15377"/>
        <dbReference type="ChEBI" id="CHEBI:18005"/>
        <dbReference type="ChEBI" id="CHEBI:29934"/>
        <dbReference type="ChEBI" id="CHEBI:59789"/>
        <dbReference type="ChEBI" id="CHEBI:134278"/>
    </reaction>
</comment>